<gene>
    <name evidence="1" type="ORF">Aglo03_13790</name>
</gene>
<proteinExistence type="predicted"/>
<dbReference type="EMBL" id="BSSD01000001">
    <property type="protein sequence ID" value="GLW90563.1"/>
    <property type="molecule type" value="Genomic_DNA"/>
</dbReference>
<evidence type="ECO:0000313" key="1">
    <source>
        <dbReference type="EMBL" id="GLW90563.1"/>
    </source>
</evidence>
<keyword evidence="2" id="KW-1185">Reference proteome</keyword>
<organism evidence="1 2">
    <name type="scientific">Actinokineospora globicatena</name>
    <dbReference type="NCBI Taxonomy" id="103729"/>
    <lineage>
        <taxon>Bacteria</taxon>
        <taxon>Bacillati</taxon>
        <taxon>Actinomycetota</taxon>
        <taxon>Actinomycetes</taxon>
        <taxon>Pseudonocardiales</taxon>
        <taxon>Pseudonocardiaceae</taxon>
        <taxon>Actinokineospora</taxon>
    </lineage>
</organism>
<comment type="caution">
    <text evidence="1">The sequence shown here is derived from an EMBL/GenBank/DDBJ whole genome shotgun (WGS) entry which is preliminary data.</text>
</comment>
<evidence type="ECO:0000313" key="2">
    <source>
        <dbReference type="Proteomes" id="UP001165042"/>
    </source>
</evidence>
<accession>A0A9W6QHI9</accession>
<name>A0A9W6QHI9_9PSEU</name>
<dbReference type="Proteomes" id="UP001165042">
    <property type="component" value="Unassembled WGS sequence"/>
</dbReference>
<reference evidence="1" key="1">
    <citation type="submission" date="2023-02" db="EMBL/GenBank/DDBJ databases">
        <title>Actinokineospora globicatena NBRC 15670.</title>
        <authorList>
            <person name="Ichikawa N."/>
            <person name="Sato H."/>
            <person name="Tonouchi N."/>
        </authorList>
    </citation>
    <scope>NUCLEOTIDE SEQUENCE</scope>
    <source>
        <strain evidence="1">NBRC 15670</strain>
    </source>
</reference>
<dbReference type="AlphaFoldDB" id="A0A9W6QHI9"/>
<protein>
    <submittedName>
        <fullName evidence="1">Uncharacterized protein</fullName>
    </submittedName>
</protein>
<sequence length="180" mass="19747">MTGSAGRKHVVGQYGLVSDSGNAADRFRDPLVRVERFAAEVLVRCPACGECAVVVAHPGAPERRTGHGRLVARRRLSCRACGLSRDDSPSERVFGGPVDPCFRLPLWLQADCCGEILWAYNSEHLDVLESYVAARLRERGVVPGSMSMVERLPAWLKSAKNRSEVLRAVQRLRSSLPAAH</sequence>